<reference evidence="1 2" key="1">
    <citation type="journal article" date="2016" name="Nat. Commun.">
        <title>Thousands of microbial genomes shed light on interconnected biogeochemical processes in an aquifer system.</title>
        <authorList>
            <person name="Anantharaman K."/>
            <person name="Brown C.T."/>
            <person name="Hug L.A."/>
            <person name="Sharon I."/>
            <person name="Castelle C.J."/>
            <person name="Probst A.J."/>
            <person name="Thomas B.C."/>
            <person name="Singh A."/>
            <person name="Wilkins M.J."/>
            <person name="Karaoz U."/>
            <person name="Brodie E.L."/>
            <person name="Williams K.H."/>
            <person name="Hubbard S.S."/>
            <person name="Banfield J.F."/>
        </authorList>
    </citation>
    <scope>NUCLEOTIDE SEQUENCE [LARGE SCALE GENOMIC DNA]</scope>
</reference>
<protein>
    <submittedName>
        <fullName evidence="1">Uncharacterized protein</fullName>
    </submittedName>
</protein>
<dbReference type="EMBL" id="MHUL01000034">
    <property type="protein sequence ID" value="OHA76429.1"/>
    <property type="molecule type" value="Genomic_DNA"/>
</dbReference>
<evidence type="ECO:0000313" key="2">
    <source>
        <dbReference type="Proteomes" id="UP000178222"/>
    </source>
</evidence>
<dbReference type="AlphaFoldDB" id="A0A1G2RVJ5"/>
<evidence type="ECO:0000313" key="1">
    <source>
        <dbReference type="EMBL" id="OHA76429.1"/>
    </source>
</evidence>
<sequence>MDAIRSLANATPTPFLLKLFYRGARSPHIVCTLIATPFASARHDKEVAIAWTSAVLHGRAAQQTLYSGNF</sequence>
<name>A0A1G2RVJ5_9BACT</name>
<accession>A0A1G2RVJ5</accession>
<organism evidence="1 2">
    <name type="scientific">Candidatus Wildermuthbacteria bacterium RIFCSPLOWO2_02_FULL_47_9c</name>
    <dbReference type="NCBI Taxonomy" id="1802466"/>
    <lineage>
        <taxon>Bacteria</taxon>
        <taxon>Candidatus Wildermuthiibacteriota</taxon>
    </lineage>
</organism>
<proteinExistence type="predicted"/>
<comment type="caution">
    <text evidence="1">The sequence shown here is derived from an EMBL/GenBank/DDBJ whole genome shotgun (WGS) entry which is preliminary data.</text>
</comment>
<dbReference type="Proteomes" id="UP000178222">
    <property type="component" value="Unassembled WGS sequence"/>
</dbReference>
<gene>
    <name evidence="1" type="ORF">A3J30_00140</name>
</gene>